<reference evidence="2" key="1">
    <citation type="journal article" date="2020" name="Stud. Mycol.">
        <title>101 Dothideomycetes genomes: a test case for predicting lifestyles and emergence of pathogens.</title>
        <authorList>
            <person name="Haridas S."/>
            <person name="Albert R."/>
            <person name="Binder M."/>
            <person name="Bloem J."/>
            <person name="Labutti K."/>
            <person name="Salamov A."/>
            <person name="Andreopoulos B."/>
            <person name="Baker S."/>
            <person name="Barry K."/>
            <person name="Bills G."/>
            <person name="Bluhm B."/>
            <person name="Cannon C."/>
            <person name="Castanera R."/>
            <person name="Culley D."/>
            <person name="Daum C."/>
            <person name="Ezra D."/>
            <person name="Gonzalez J."/>
            <person name="Henrissat B."/>
            <person name="Kuo A."/>
            <person name="Liang C."/>
            <person name="Lipzen A."/>
            <person name="Lutzoni F."/>
            <person name="Magnuson J."/>
            <person name="Mondo S."/>
            <person name="Nolan M."/>
            <person name="Ohm R."/>
            <person name="Pangilinan J."/>
            <person name="Park H.-J."/>
            <person name="Ramirez L."/>
            <person name="Alfaro M."/>
            <person name="Sun H."/>
            <person name="Tritt A."/>
            <person name="Yoshinaga Y."/>
            <person name="Zwiers L.-H."/>
            <person name="Turgeon B."/>
            <person name="Goodwin S."/>
            <person name="Spatafora J."/>
            <person name="Crous P."/>
            <person name="Grigoriev I."/>
        </authorList>
    </citation>
    <scope>NUCLEOTIDE SEQUENCE</scope>
    <source>
        <strain evidence="2">CBS 123094</strain>
    </source>
</reference>
<keyword evidence="1" id="KW-0812">Transmembrane</keyword>
<accession>A0A6A5WJK7</accession>
<dbReference type="AlphaFoldDB" id="A0A6A5WJK7"/>
<name>A0A6A5WJK7_9PLEO</name>
<feature type="transmembrane region" description="Helical" evidence="1">
    <location>
        <begin position="133"/>
        <end position="152"/>
    </location>
</feature>
<evidence type="ECO:0000256" key="1">
    <source>
        <dbReference type="SAM" id="Phobius"/>
    </source>
</evidence>
<dbReference type="EMBL" id="ML977609">
    <property type="protein sequence ID" value="KAF1997846.1"/>
    <property type="molecule type" value="Genomic_DNA"/>
</dbReference>
<proteinExistence type="predicted"/>
<keyword evidence="1" id="KW-0472">Membrane</keyword>
<evidence type="ECO:0000313" key="3">
    <source>
        <dbReference type="Proteomes" id="UP000799779"/>
    </source>
</evidence>
<keyword evidence="3" id="KW-1185">Reference proteome</keyword>
<evidence type="ECO:0000313" key="2">
    <source>
        <dbReference type="EMBL" id="KAF1997846.1"/>
    </source>
</evidence>
<protein>
    <submittedName>
        <fullName evidence="2">Uncharacterized protein</fullName>
    </submittedName>
</protein>
<sequence length="505" mass="57023">MARSYEYDPGYRRYGSAPPDIPCQAGSRYHRRDAPLPLLPSQRPPTQVQLPWQTQLLQALAMAAHNADIALVGVALHAGLDVAELLRLCRLVGDWLQPLFASLLLVWGVAAHRGQIYAQFVWGWLIRLVGRHLWLWVLSALMAASVVFIVLGCRQGVVLPRSLEVVVLSALSTGMGRLVGQPMGNFTIEGFNPSCRPTFVAATCPSVLGIPARLYRDLAPPAQYIDGYHRRQMKCWGPDKARIHPSPSIGEKYLAEVRNTLDRCRVAMRNGNRYLENADEGPGSRKTDLWDTRRWSAPFPKAPRECTCTMGDAVTRLHSNVRRDLELPRTLEEFADYCECSISIAWASYTQIFNITFRPPILPITWSADVHTALGWIVLRDNITFPSFLSFVLPRPQLHGFIDENLPERGIEDIWLDFEHSGLPYHSSEVIGVPTVLTDALRAYGRDGVDRPTRMDDRRLRMGSEQVRACLKRGGCSWAAHWDLTEKEDTAEEEEHGQWLKWAAR</sequence>
<gene>
    <name evidence="2" type="ORF">P154DRAFT_578580</name>
</gene>
<keyword evidence="1" id="KW-1133">Transmembrane helix</keyword>
<dbReference type="OrthoDB" id="3800001at2759"/>
<organism evidence="2 3">
    <name type="scientific">Amniculicola lignicola CBS 123094</name>
    <dbReference type="NCBI Taxonomy" id="1392246"/>
    <lineage>
        <taxon>Eukaryota</taxon>
        <taxon>Fungi</taxon>
        <taxon>Dikarya</taxon>
        <taxon>Ascomycota</taxon>
        <taxon>Pezizomycotina</taxon>
        <taxon>Dothideomycetes</taxon>
        <taxon>Pleosporomycetidae</taxon>
        <taxon>Pleosporales</taxon>
        <taxon>Amniculicolaceae</taxon>
        <taxon>Amniculicola</taxon>
    </lineage>
</organism>
<dbReference type="Proteomes" id="UP000799779">
    <property type="component" value="Unassembled WGS sequence"/>
</dbReference>